<evidence type="ECO:0000313" key="4">
    <source>
        <dbReference type="EMBL" id="EHP46823.1"/>
    </source>
</evidence>
<reference evidence="4 5" key="1">
    <citation type="submission" date="2012-01" db="EMBL/GenBank/DDBJ databases">
        <title>The Genome Sequence of Odoribacter laneus YIT 12061.</title>
        <authorList>
            <consortium name="The Broad Institute Genome Sequencing Platform"/>
            <person name="Earl A."/>
            <person name="Ward D."/>
            <person name="Feldgarden M."/>
            <person name="Gevers D."/>
            <person name="Morotomi M."/>
            <person name="Young S.K."/>
            <person name="Zeng Q."/>
            <person name="Gargeya S."/>
            <person name="Fitzgerald M."/>
            <person name="Haas B."/>
            <person name="Abouelleil A."/>
            <person name="Alvarado L."/>
            <person name="Arachchi H.M."/>
            <person name="Berlin A."/>
            <person name="Chapman S.B."/>
            <person name="Gearin G."/>
            <person name="Goldberg J."/>
            <person name="Griggs A."/>
            <person name="Gujja S."/>
            <person name="Hansen M."/>
            <person name="Heiman D."/>
            <person name="Howarth C."/>
            <person name="Larimer J."/>
            <person name="Lui A."/>
            <person name="MacDonald P.J.P."/>
            <person name="McCowen C."/>
            <person name="Montmayeur A."/>
            <person name="Murphy C."/>
            <person name="Neiman D."/>
            <person name="Pearson M."/>
            <person name="Priest M."/>
            <person name="Roberts A."/>
            <person name="Saif S."/>
            <person name="Shea T."/>
            <person name="Sisk P."/>
            <person name="Stolte C."/>
            <person name="Sykes S."/>
            <person name="Wortman J."/>
            <person name="Nusbaum C."/>
            <person name="Birren B."/>
        </authorList>
    </citation>
    <scope>NUCLEOTIDE SEQUENCE [LARGE SCALE GENOMIC DNA]</scope>
    <source>
        <strain evidence="4 5">YIT 12061</strain>
    </source>
</reference>
<dbReference type="InterPro" id="IPR013783">
    <property type="entry name" value="Ig-like_fold"/>
</dbReference>
<dbReference type="InterPro" id="IPR032271">
    <property type="entry name" value="DUF4987"/>
</dbReference>
<dbReference type="CDD" id="cd14948">
    <property type="entry name" value="BACON"/>
    <property type="match status" value="2"/>
</dbReference>
<evidence type="ECO:0000256" key="1">
    <source>
        <dbReference type="SAM" id="SignalP"/>
    </source>
</evidence>
<dbReference type="Gene3D" id="2.60.40.10">
    <property type="entry name" value="Immunoglobulins"/>
    <property type="match status" value="2"/>
</dbReference>
<dbReference type="InterPro" id="IPR024361">
    <property type="entry name" value="BACON"/>
</dbReference>
<accession>H1DJ61</accession>
<dbReference type="Proteomes" id="UP000004892">
    <property type="component" value="Unassembled WGS sequence"/>
</dbReference>
<dbReference type="RefSeq" id="WP_009137586.1">
    <property type="nucleotide sequence ID" value="NZ_JH594596.1"/>
</dbReference>
<evidence type="ECO:0000259" key="3">
    <source>
        <dbReference type="Pfam" id="PF16377"/>
    </source>
</evidence>
<feature type="signal peptide" evidence="1">
    <location>
        <begin position="1"/>
        <end position="22"/>
    </location>
</feature>
<dbReference type="EMBL" id="ADMC01000025">
    <property type="protein sequence ID" value="EHP46823.1"/>
    <property type="molecule type" value="Genomic_DNA"/>
</dbReference>
<organism evidence="4 5">
    <name type="scientific">Odoribacter laneus YIT 12061</name>
    <dbReference type="NCBI Taxonomy" id="742817"/>
    <lineage>
        <taxon>Bacteria</taxon>
        <taxon>Pseudomonadati</taxon>
        <taxon>Bacteroidota</taxon>
        <taxon>Bacteroidia</taxon>
        <taxon>Bacteroidales</taxon>
        <taxon>Odoribacteraceae</taxon>
        <taxon>Odoribacter</taxon>
    </lineage>
</organism>
<keyword evidence="5" id="KW-1185">Reference proteome</keyword>
<feature type="domain" description="DUF4987" evidence="3">
    <location>
        <begin position="195"/>
        <end position="313"/>
    </location>
</feature>
<feature type="domain" description="BACON" evidence="2">
    <location>
        <begin position="57"/>
        <end position="106"/>
    </location>
</feature>
<dbReference type="AlphaFoldDB" id="H1DJ61"/>
<dbReference type="PATRIC" id="fig|742817.3.peg.2612"/>
<evidence type="ECO:0000313" key="5">
    <source>
        <dbReference type="Proteomes" id="UP000004892"/>
    </source>
</evidence>
<protein>
    <recommendedName>
        <fullName evidence="6">BACON domain-containing protein</fullName>
    </recommendedName>
</protein>
<comment type="caution">
    <text evidence="4">The sequence shown here is derived from an EMBL/GenBank/DDBJ whole genome shotgun (WGS) entry which is preliminary data.</text>
</comment>
<keyword evidence="1" id="KW-0732">Signal</keyword>
<evidence type="ECO:0008006" key="6">
    <source>
        <dbReference type="Google" id="ProtNLM"/>
    </source>
</evidence>
<evidence type="ECO:0000259" key="2">
    <source>
        <dbReference type="Pfam" id="PF13004"/>
    </source>
</evidence>
<dbReference type="STRING" id="742817.HMPREF9449_02440"/>
<dbReference type="Pfam" id="PF16377">
    <property type="entry name" value="DUF4987"/>
    <property type="match status" value="1"/>
</dbReference>
<proteinExistence type="predicted"/>
<dbReference type="Pfam" id="PF13004">
    <property type="entry name" value="BACON"/>
    <property type="match status" value="1"/>
</dbReference>
<dbReference type="PROSITE" id="PS51257">
    <property type="entry name" value="PROKAR_LIPOPROTEIN"/>
    <property type="match status" value="1"/>
</dbReference>
<dbReference type="GeneID" id="98070670"/>
<sequence length="341" mass="36826">MKKIFSLLIMTLCLFLAGCSDNENDSNIPELGIESSEVIFGAGGGEGSITVVVPNVTAKADKDWFTVSVSGNVVKVVASENRDVNGRTGQVILTSGNLKRTVPVTQYGLSIKTNPSEIILAGAGDEQQVEIICDIPVKVEASDSWINATQVGDTLIVKAGANEAIKTRKGTVKLSVTENVYAVISVFQDPAKPLSYDDLLGEWDFNYGEGSSVKVTLTTKTRNESFNVTGLSMPFVMKYYTNGSMEILKQDVGKSGTNTVRLCPWEVSGDGTFTWADGVGLISEPDGTRNDLIYTFVDNGVYGEKEMKGFILWMFDGSGSSVGEYKGGTSRYTYVSMEKHK</sequence>
<dbReference type="HOGENOM" id="CLU_813378_0_0_10"/>
<dbReference type="eggNOG" id="ENOG5033P2X">
    <property type="taxonomic scope" value="Bacteria"/>
</dbReference>
<name>H1DJ61_9BACT</name>
<gene>
    <name evidence="4" type="ORF">HMPREF9449_02440</name>
</gene>
<feature type="chain" id="PRO_5003550210" description="BACON domain-containing protein" evidence="1">
    <location>
        <begin position="23"/>
        <end position="341"/>
    </location>
</feature>